<accession>A0A0E9QP00</accession>
<evidence type="ECO:0000313" key="2">
    <source>
        <dbReference type="EMBL" id="JAH18549.1"/>
    </source>
</evidence>
<reference evidence="2" key="2">
    <citation type="journal article" date="2015" name="Fish Shellfish Immunol.">
        <title>Early steps in the European eel (Anguilla anguilla)-Vibrio vulnificus interaction in the gills: Role of the RtxA13 toxin.</title>
        <authorList>
            <person name="Callol A."/>
            <person name="Pajuelo D."/>
            <person name="Ebbesson L."/>
            <person name="Teles M."/>
            <person name="MacKenzie S."/>
            <person name="Amaro C."/>
        </authorList>
    </citation>
    <scope>NUCLEOTIDE SEQUENCE</scope>
</reference>
<keyword evidence="1" id="KW-1133">Transmembrane helix</keyword>
<keyword evidence="1" id="KW-0812">Transmembrane</keyword>
<protein>
    <submittedName>
        <fullName evidence="2">Uncharacterized protein</fullName>
    </submittedName>
</protein>
<reference evidence="2" key="1">
    <citation type="submission" date="2014-11" db="EMBL/GenBank/DDBJ databases">
        <authorList>
            <person name="Amaro Gonzalez C."/>
        </authorList>
    </citation>
    <scope>NUCLEOTIDE SEQUENCE</scope>
</reference>
<sequence>MTSRNHKRIITFTRLATFICALYFYIKDRLKAYN</sequence>
<dbReference type="AlphaFoldDB" id="A0A0E9QP00"/>
<name>A0A0E9QP00_ANGAN</name>
<feature type="transmembrane region" description="Helical" evidence="1">
    <location>
        <begin position="9"/>
        <end position="26"/>
    </location>
</feature>
<keyword evidence="1" id="KW-0472">Membrane</keyword>
<organism evidence="2">
    <name type="scientific">Anguilla anguilla</name>
    <name type="common">European freshwater eel</name>
    <name type="synonym">Muraena anguilla</name>
    <dbReference type="NCBI Taxonomy" id="7936"/>
    <lineage>
        <taxon>Eukaryota</taxon>
        <taxon>Metazoa</taxon>
        <taxon>Chordata</taxon>
        <taxon>Craniata</taxon>
        <taxon>Vertebrata</taxon>
        <taxon>Euteleostomi</taxon>
        <taxon>Actinopterygii</taxon>
        <taxon>Neopterygii</taxon>
        <taxon>Teleostei</taxon>
        <taxon>Anguilliformes</taxon>
        <taxon>Anguillidae</taxon>
        <taxon>Anguilla</taxon>
    </lineage>
</organism>
<proteinExistence type="predicted"/>
<dbReference type="EMBL" id="GBXM01090028">
    <property type="protein sequence ID" value="JAH18549.1"/>
    <property type="molecule type" value="Transcribed_RNA"/>
</dbReference>
<evidence type="ECO:0000256" key="1">
    <source>
        <dbReference type="SAM" id="Phobius"/>
    </source>
</evidence>